<accession>A0AA88QEI3</accession>
<keyword evidence="1" id="KW-0472">Membrane</keyword>
<sequence length="175" mass="19769">MNISVNCADIQTPVGFEYKVPPDRLNYSSYPDCKQSWYLQDGGLIADPSYPQILVDPAVSVSSVRLVTSRCVNLIHQIICHSADGTPFRHKIMFKVRNETAVTPNSGDLNTVTPDGKTSDEFWRHWDVLFVLLLLLMISTSMIIILVCLIKHRRIPRDPEAAVKKLLRSEENKSS</sequence>
<evidence type="ECO:0000313" key="2">
    <source>
        <dbReference type="EMBL" id="KAK2917162.1"/>
    </source>
</evidence>
<evidence type="ECO:0000313" key="3">
    <source>
        <dbReference type="Proteomes" id="UP001187343"/>
    </source>
</evidence>
<keyword evidence="1" id="KW-1133">Transmembrane helix</keyword>
<keyword evidence="1" id="KW-0812">Transmembrane</keyword>
<keyword evidence="3" id="KW-1185">Reference proteome</keyword>
<dbReference type="Proteomes" id="UP001187343">
    <property type="component" value="Unassembled WGS sequence"/>
</dbReference>
<comment type="caution">
    <text evidence="2">The sequence shown here is derived from an EMBL/GenBank/DDBJ whole genome shotgun (WGS) entry which is preliminary data.</text>
</comment>
<name>A0AA88QEI3_9TELE</name>
<organism evidence="2 3">
    <name type="scientific">Cirrhinus molitorella</name>
    <name type="common">mud carp</name>
    <dbReference type="NCBI Taxonomy" id="172907"/>
    <lineage>
        <taxon>Eukaryota</taxon>
        <taxon>Metazoa</taxon>
        <taxon>Chordata</taxon>
        <taxon>Craniata</taxon>
        <taxon>Vertebrata</taxon>
        <taxon>Euteleostomi</taxon>
        <taxon>Actinopterygii</taxon>
        <taxon>Neopterygii</taxon>
        <taxon>Teleostei</taxon>
        <taxon>Ostariophysi</taxon>
        <taxon>Cypriniformes</taxon>
        <taxon>Cyprinidae</taxon>
        <taxon>Labeoninae</taxon>
        <taxon>Labeonini</taxon>
        <taxon>Cirrhinus</taxon>
    </lineage>
</organism>
<evidence type="ECO:0000256" key="1">
    <source>
        <dbReference type="SAM" id="Phobius"/>
    </source>
</evidence>
<dbReference type="EMBL" id="JAUYZG010000001">
    <property type="protein sequence ID" value="KAK2917162.1"/>
    <property type="molecule type" value="Genomic_DNA"/>
</dbReference>
<dbReference type="AlphaFoldDB" id="A0AA88QEI3"/>
<reference evidence="2" key="1">
    <citation type="submission" date="2023-08" db="EMBL/GenBank/DDBJ databases">
        <title>Chromosome-level Genome Assembly of mud carp (Cirrhinus molitorella).</title>
        <authorList>
            <person name="Liu H."/>
        </authorList>
    </citation>
    <scope>NUCLEOTIDE SEQUENCE</scope>
    <source>
        <strain evidence="2">Prfri</strain>
        <tissue evidence="2">Muscle</tissue>
    </source>
</reference>
<protein>
    <submittedName>
        <fullName evidence="2">Uncharacterized protein</fullName>
    </submittedName>
</protein>
<feature type="transmembrane region" description="Helical" evidence="1">
    <location>
        <begin position="128"/>
        <end position="150"/>
    </location>
</feature>
<gene>
    <name evidence="2" type="ORF">Q8A67_001536</name>
</gene>
<proteinExistence type="predicted"/>